<protein>
    <submittedName>
        <fullName evidence="1">Uncharacterized protein</fullName>
    </submittedName>
</protein>
<evidence type="ECO:0000313" key="2">
    <source>
        <dbReference type="Proteomes" id="UP000829354"/>
    </source>
</evidence>
<organism evidence="1 2">
    <name type="scientific">Caenorhabditis briggsae</name>
    <dbReference type="NCBI Taxonomy" id="6238"/>
    <lineage>
        <taxon>Eukaryota</taxon>
        <taxon>Metazoa</taxon>
        <taxon>Ecdysozoa</taxon>
        <taxon>Nematoda</taxon>
        <taxon>Chromadorea</taxon>
        <taxon>Rhabditida</taxon>
        <taxon>Rhabditina</taxon>
        <taxon>Rhabditomorpha</taxon>
        <taxon>Rhabditoidea</taxon>
        <taxon>Rhabditidae</taxon>
        <taxon>Peloderinae</taxon>
        <taxon>Caenorhabditis</taxon>
    </lineage>
</organism>
<dbReference type="Gene3D" id="3.80.10.10">
    <property type="entry name" value="Ribonuclease Inhibitor"/>
    <property type="match status" value="1"/>
</dbReference>
<name>A0AAE9J6G0_CAEBR</name>
<dbReference type="AlphaFoldDB" id="A0AAE9J6G0"/>
<dbReference type="PANTHER" id="PTHR12904">
    <property type="match status" value="1"/>
</dbReference>
<keyword evidence="2" id="KW-1185">Reference proteome</keyword>
<dbReference type="SUPFAM" id="SSF52047">
    <property type="entry name" value="RNI-like"/>
    <property type="match status" value="1"/>
</dbReference>
<dbReference type="InterPro" id="IPR051341">
    <property type="entry name" value="Zyg-11_UBL_adapter"/>
</dbReference>
<accession>A0AAE9J6G0</accession>
<gene>
    <name evidence="1" type="ORF">L5515_013565</name>
</gene>
<proteinExistence type="predicted"/>
<reference evidence="1 2" key="1">
    <citation type="submission" date="2022-04" db="EMBL/GenBank/DDBJ databases">
        <title>Chromosome-level reference genomes for two strains of Caenorhabditis briggsae: an improved platform for comparative genomics.</title>
        <authorList>
            <person name="Stevens L."/>
            <person name="Andersen E."/>
        </authorList>
    </citation>
    <scope>NUCLEOTIDE SEQUENCE [LARGE SCALE GENOMIC DNA]</scope>
    <source>
        <strain evidence="1">VX34</strain>
        <tissue evidence="1">Whole-organism</tissue>
    </source>
</reference>
<dbReference type="EMBL" id="CP092621">
    <property type="protein sequence ID" value="UMM16632.1"/>
    <property type="molecule type" value="Genomic_DNA"/>
</dbReference>
<sequence>MLSPTLFQLAAKSAAQNIHYEKIPLEFILDSKASNEVVRQLLKLDPKNIKKLETCKKQLSRLTELDLKKCKIDVEGILNLKNFKLNSLNFGYLYHLKTEFPDPSNSSGIDIVSLLKRAVNTQEMMIHLGFSGEEDKRYMIGWEEKVSKLLPSLQSIKITFSTFFHQRKLSNLCSSFPNLRILDISFARGLSTMEGIKNLKHLQKLVMRGIELEDIYGYKELSDLKNLRVLDVSDCDEKQTL</sequence>
<dbReference type="PANTHER" id="PTHR12904:SF28">
    <property type="entry name" value="ATP SYNTHASE SUBUNIT ALPHA-RELATED"/>
    <property type="match status" value="1"/>
</dbReference>
<dbReference type="Proteomes" id="UP000829354">
    <property type="component" value="Chromosome II"/>
</dbReference>
<dbReference type="InterPro" id="IPR032675">
    <property type="entry name" value="LRR_dom_sf"/>
</dbReference>
<evidence type="ECO:0000313" key="1">
    <source>
        <dbReference type="EMBL" id="UMM16632.1"/>
    </source>
</evidence>